<keyword evidence="7" id="KW-0418">Kinase</keyword>
<dbReference type="AlphaFoldDB" id="A0A9J6GGD2"/>
<dbReference type="PROSITE" id="PS50030">
    <property type="entry name" value="UBA"/>
    <property type="match status" value="1"/>
</dbReference>
<comment type="catalytic activity">
    <reaction evidence="10">
        <text>L-seryl-[protein] + ATP = O-phospho-L-seryl-[protein] + ADP + H(+)</text>
        <dbReference type="Rhea" id="RHEA:17989"/>
        <dbReference type="Rhea" id="RHEA-COMP:9863"/>
        <dbReference type="Rhea" id="RHEA-COMP:11604"/>
        <dbReference type="ChEBI" id="CHEBI:15378"/>
        <dbReference type="ChEBI" id="CHEBI:29999"/>
        <dbReference type="ChEBI" id="CHEBI:30616"/>
        <dbReference type="ChEBI" id="CHEBI:83421"/>
        <dbReference type="ChEBI" id="CHEBI:456216"/>
        <dbReference type="EC" id="2.7.11.1"/>
    </reaction>
</comment>
<evidence type="ECO:0000256" key="7">
    <source>
        <dbReference type="ARBA" id="ARBA00022777"/>
    </source>
</evidence>
<gene>
    <name evidence="12" type="ORF">HPB48_013704</name>
</gene>
<comment type="cofactor">
    <cofactor evidence="1">
        <name>Mg(2+)</name>
        <dbReference type="ChEBI" id="CHEBI:18420"/>
    </cofactor>
</comment>
<dbReference type="InterPro" id="IPR048622">
    <property type="entry name" value="BRSK1_2-like_UBA"/>
</dbReference>
<sequence>MRYHPTHIIPCVDDIDPDVLSNMTSLGCFKDKEKLVKELLCTTHNTEKVIYFLLLDRKRRKPSYEDETEIIIRNRSESGKENRRKSSASFFLFTHKAPPTPTM</sequence>
<evidence type="ECO:0000256" key="4">
    <source>
        <dbReference type="ARBA" id="ARBA00022527"/>
    </source>
</evidence>
<dbReference type="GO" id="GO:0004674">
    <property type="term" value="F:protein serine/threonine kinase activity"/>
    <property type="evidence" value="ECO:0007669"/>
    <property type="project" value="UniProtKB-KW"/>
</dbReference>
<comment type="similarity">
    <text evidence="2">Belongs to the protein kinase superfamily. CAMK Ser/Thr protein kinase family. SNF1 subfamily.</text>
</comment>
<dbReference type="OrthoDB" id="193931at2759"/>
<keyword evidence="4" id="KW-0723">Serine/threonine-protein kinase</keyword>
<evidence type="ECO:0000313" key="13">
    <source>
        <dbReference type="Proteomes" id="UP000821853"/>
    </source>
</evidence>
<dbReference type="Pfam" id="PF21115">
    <property type="entry name" value="UBA_BRSK"/>
    <property type="match status" value="1"/>
</dbReference>
<dbReference type="CDD" id="cd14340">
    <property type="entry name" value="UBA_BRSK"/>
    <property type="match status" value="1"/>
</dbReference>
<proteinExistence type="inferred from homology"/>
<dbReference type="EC" id="2.7.11.1" evidence="3"/>
<dbReference type="GO" id="GO:0046872">
    <property type="term" value="F:metal ion binding"/>
    <property type="evidence" value="ECO:0007669"/>
    <property type="project" value="UniProtKB-KW"/>
</dbReference>
<dbReference type="VEuPathDB" id="VectorBase:HLOH_056834"/>
<reference evidence="12 13" key="1">
    <citation type="journal article" date="2020" name="Cell">
        <title>Large-Scale Comparative Analyses of Tick Genomes Elucidate Their Genetic Diversity and Vector Capacities.</title>
        <authorList>
            <consortium name="Tick Genome and Microbiome Consortium (TIGMIC)"/>
            <person name="Jia N."/>
            <person name="Wang J."/>
            <person name="Shi W."/>
            <person name="Du L."/>
            <person name="Sun Y."/>
            <person name="Zhan W."/>
            <person name="Jiang J.F."/>
            <person name="Wang Q."/>
            <person name="Zhang B."/>
            <person name="Ji P."/>
            <person name="Bell-Sakyi L."/>
            <person name="Cui X.M."/>
            <person name="Yuan T.T."/>
            <person name="Jiang B.G."/>
            <person name="Yang W.F."/>
            <person name="Lam T.T."/>
            <person name="Chang Q.C."/>
            <person name="Ding S.J."/>
            <person name="Wang X.J."/>
            <person name="Zhu J.G."/>
            <person name="Ruan X.D."/>
            <person name="Zhao L."/>
            <person name="Wei J.T."/>
            <person name="Ye R.Z."/>
            <person name="Que T.C."/>
            <person name="Du C.H."/>
            <person name="Zhou Y.H."/>
            <person name="Cheng J.X."/>
            <person name="Dai P.F."/>
            <person name="Guo W.B."/>
            <person name="Han X.H."/>
            <person name="Huang E.J."/>
            <person name="Li L.F."/>
            <person name="Wei W."/>
            <person name="Gao Y.C."/>
            <person name="Liu J.Z."/>
            <person name="Shao H.Z."/>
            <person name="Wang X."/>
            <person name="Wang C.C."/>
            <person name="Yang T.C."/>
            <person name="Huo Q.B."/>
            <person name="Li W."/>
            <person name="Chen H.Y."/>
            <person name="Chen S.E."/>
            <person name="Zhou L.G."/>
            <person name="Ni X.B."/>
            <person name="Tian J.H."/>
            <person name="Sheng Y."/>
            <person name="Liu T."/>
            <person name="Pan Y.S."/>
            <person name="Xia L.Y."/>
            <person name="Li J."/>
            <person name="Zhao F."/>
            <person name="Cao W.C."/>
        </authorList>
    </citation>
    <scope>NUCLEOTIDE SEQUENCE [LARGE SCALE GENOMIC DNA]</scope>
    <source>
        <strain evidence="12">HaeL-2018</strain>
    </source>
</reference>
<comment type="catalytic activity">
    <reaction evidence="9">
        <text>L-threonyl-[protein] + ATP = O-phospho-L-threonyl-[protein] + ADP + H(+)</text>
        <dbReference type="Rhea" id="RHEA:46608"/>
        <dbReference type="Rhea" id="RHEA-COMP:11060"/>
        <dbReference type="Rhea" id="RHEA-COMP:11605"/>
        <dbReference type="ChEBI" id="CHEBI:15378"/>
        <dbReference type="ChEBI" id="CHEBI:30013"/>
        <dbReference type="ChEBI" id="CHEBI:30616"/>
        <dbReference type="ChEBI" id="CHEBI:61977"/>
        <dbReference type="ChEBI" id="CHEBI:456216"/>
        <dbReference type="EC" id="2.7.11.1"/>
    </reaction>
</comment>
<evidence type="ECO:0000256" key="10">
    <source>
        <dbReference type="ARBA" id="ARBA00048679"/>
    </source>
</evidence>
<name>A0A9J6GGD2_HAELO</name>
<evidence type="ECO:0000256" key="1">
    <source>
        <dbReference type="ARBA" id="ARBA00001946"/>
    </source>
</evidence>
<evidence type="ECO:0000256" key="6">
    <source>
        <dbReference type="ARBA" id="ARBA00022723"/>
    </source>
</evidence>
<evidence type="ECO:0000256" key="9">
    <source>
        <dbReference type="ARBA" id="ARBA00047899"/>
    </source>
</evidence>
<keyword evidence="8" id="KW-0460">Magnesium</keyword>
<dbReference type="InterPro" id="IPR015940">
    <property type="entry name" value="UBA"/>
</dbReference>
<organism evidence="12 13">
    <name type="scientific">Haemaphysalis longicornis</name>
    <name type="common">Bush tick</name>
    <dbReference type="NCBI Taxonomy" id="44386"/>
    <lineage>
        <taxon>Eukaryota</taxon>
        <taxon>Metazoa</taxon>
        <taxon>Ecdysozoa</taxon>
        <taxon>Arthropoda</taxon>
        <taxon>Chelicerata</taxon>
        <taxon>Arachnida</taxon>
        <taxon>Acari</taxon>
        <taxon>Parasitiformes</taxon>
        <taxon>Ixodida</taxon>
        <taxon>Ixodoidea</taxon>
        <taxon>Ixodidae</taxon>
        <taxon>Haemaphysalinae</taxon>
        <taxon>Haemaphysalis</taxon>
    </lineage>
</organism>
<evidence type="ECO:0000256" key="8">
    <source>
        <dbReference type="ARBA" id="ARBA00022842"/>
    </source>
</evidence>
<evidence type="ECO:0000256" key="5">
    <source>
        <dbReference type="ARBA" id="ARBA00022679"/>
    </source>
</evidence>
<evidence type="ECO:0000256" key="2">
    <source>
        <dbReference type="ARBA" id="ARBA00006234"/>
    </source>
</evidence>
<evidence type="ECO:0000256" key="3">
    <source>
        <dbReference type="ARBA" id="ARBA00012513"/>
    </source>
</evidence>
<dbReference type="Proteomes" id="UP000821853">
    <property type="component" value="Chromosome 4"/>
</dbReference>
<protein>
    <recommendedName>
        <fullName evidence="3">non-specific serine/threonine protein kinase</fullName>
        <ecNumber evidence="3">2.7.11.1</ecNumber>
    </recommendedName>
</protein>
<keyword evidence="6" id="KW-0479">Metal-binding</keyword>
<dbReference type="OMA" id="CTTHNTE"/>
<dbReference type="EMBL" id="JABSTR010000006">
    <property type="protein sequence ID" value="KAH9374219.1"/>
    <property type="molecule type" value="Genomic_DNA"/>
</dbReference>
<keyword evidence="5" id="KW-0808">Transferase</keyword>
<keyword evidence="13" id="KW-1185">Reference proteome</keyword>
<feature type="domain" description="UBA" evidence="11">
    <location>
        <begin position="14"/>
        <end position="56"/>
    </location>
</feature>
<accession>A0A9J6GGD2</accession>
<comment type="caution">
    <text evidence="12">The sequence shown here is derived from an EMBL/GenBank/DDBJ whole genome shotgun (WGS) entry which is preliminary data.</text>
</comment>
<evidence type="ECO:0000313" key="12">
    <source>
        <dbReference type="EMBL" id="KAH9374219.1"/>
    </source>
</evidence>
<evidence type="ECO:0000259" key="11">
    <source>
        <dbReference type="PROSITE" id="PS50030"/>
    </source>
</evidence>